<evidence type="ECO:0000256" key="1">
    <source>
        <dbReference type="SAM" id="Phobius"/>
    </source>
</evidence>
<gene>
    <name evidence="2" type="ORF">NSK11_contig00076-0002</name>
</gene>
<dbReference type="AlphaFoldDB" id="A0A0B8NF46"/>
<keyword evidence="1" id="KW-0812">Transmembrane</keyword>
<sequence>MGATAITALALLLTGVGGHETFGLWERIAAFPGLIWSIILGLTLLT</sequence>
<name>A0A0B8NF46_9NOCA</name>
<reference evidence="2 3" key="2">
    <citation type="journal article" date="2016" name="Genome Announc.">
        <title>Draft Genome Sequence of Erythromycin- and Oxytetracycline-Sensitive Nocardia seriolae Strain U-1 (NBRC 110359).</title>
        <authorList>
            <person name="Imajoh M."/>
            <person name="Sukeda M."/>
            <person name="Shimizu M."/>
            <person name="Yamane J."/>
            <person name="Ohnishi K."/>
            <person name="Oshima S."/>
        </authorList>
    </citation>
    <scope>NUCLEOTIDE SEQUENCE [LARGE SCALE GENOMIC DNA]</scope>
    <source>
        <strain evidence="2 3">U-1</strain>
    </source>
</reference>
<dbReference type="GeneID" id="93370176"/>
<organism evidence="2 3">
    <name type="scientific">Nocardia seriolae</name>
    <dbReference type="NCBI Taxonomy" id="37332"/>
    <lineage>
        <taxon>Bacteria</taxon>
        <taxon>Bacillati</taxon>
        <taxon>Actinomycetota</taxon>
        <taxon>Actinomycetes</taxon>
        <taxon>Mycobacteriales</taxon>
        <taxon>Nocardiaceae</taxon>
        <taxon>Nocardia</taxon>
    </lineage>
</organism>
<proteinExistence type="predicted"/>
<keyword evidence="1" id="KW-0472">Membrane</keyword>
<keyword evidence="3" id="KW-1185">Reference proteome</keyword>
<dbReference type="Proteomes" id="UP000037179">
    <property type="component" value="Unassembled WGS sequence"/>
</dbReference>
<dbReference type="EMBL" id="BBYQ01000076">
    <property type="protein sequence ID" value="GAP30246.1"/>
    <property type="molecule type" value="Genomic_DNA"/>
</dbReference>
<protein>
    <submittedName>
        <fullName evidence="2">Uncharacterized protein</fullName>
    </submittedName>
</protein>
<keyword evidence="1" id="KW-1133">Transmembrane helix</keyword>
<comment type="caution">
    <text evidence="2">The sequence shown here is derived from an EMBL/GenBank/DDBJ whole genome shotgun (WGS) entry which is preliminary data.</text>
</comment>
<dbReference type="RefSeq" id="WP_155239206.1">
    <property type="nucleotide sequence ID" value="NZ_AP017900.1"/>
</dbReference>
<evidence type="ECO:0000313" key="2">
    <source>
        <dbReference type="EMBL" id="GAP30246.1"/>
    </source>
</evidence>
<evidence type="ECO:0000313" key="3">
    <source>
        <dbReference type="Proteomes" id="UP000037179"/>
    </source>
</evidence>
<reference evidence="3" key="1">
    <citation type="submission" date="2015-07" db="EMBL/GenBank/DDBJ databases">
        <title>Nocardia seriolae U-1 whole genome shotgun sequence.</title>
        <authorList>
            <person name="Imajoh M."/>
            <person name="Fukumoto Y."/>
            <person name="Sukeda M."/>
            <person name="Yamane J."/>
            <person name="Yamasaki K."/>
            <person name="Shimizu M."/>
            <person name="Ohnishi K."/>
            <person name="Oshima S."/>
        </authorList>
    </citation>
    <scope>NUCLEOTIDE SEQUENCE [LARGE SCALE GENOMIC DNA]</scope>
    <source>
        <strain evidence="3">U-1</strain>
    </source>
</reference>
<accession>A0A0B8NF46</accession>
<feature type="transmembrane region" description="Helical" evidence="1">
    <location>
        <begin position="28"/>
        <end position="45"/>
    </location>
</feature>